<dbReference type="Proteomes" id="UP000801428">
    <property type="component" value="Unassembled WGS sequence"/>
</dbReference>
<comment type="caution">
    <text evidence="2">The sequence shown here is derived from an EMBL/GenBank/DDBJ whole genome shotgun (WGS) entry which is preliminary data.</text>
</comment>
<organism evidence="2 3">
    <name type="scientific">Curvularia kusanoi</name>
    <name type="common">Cochliobolus kusanoi</name>
    <dbReference type="NCBI Taxonomy" id="90978"/>
    <lineage>
        <taxon>Eukaryota</taxon>
        <taxon>Fungi</taxon>
        <taxon>Dikarya</taxon>
        <taxon>Ascomycota</taxon>
        <taxon>Pezizomycotina</taxon>
        <taxon>Dothideomycetes</taxon>
        <taxon>Pleosporomycetidae</taxon>
        <taxon>Pleosporales</taxon>
        <taxon>Pleosporineae</taxon>
        <taxon>Pleosporaceae</taxon>
        <taxon>Curvularia</taxon>
    </lineage>
</organism>
<sequence>MRLTTLPLALFAALTTLTTGAPTTSGDLTSLNFPAANLTAMLSARGASPQDFCPAGENSCGVVLFKSGTYVSFGQGTCMQLSGNIESIYVAKCYCSLWNTCTGHSSGSDVFAGGMTMCEKPKKPEEFDVEPKFISCGGMGPQ</sequence>
<gene>
    <name evidence="2" type="ORF">E8E13_010136</name>
</gene>
<proteinExistence type="predicted"/>
<keyword evidence="1" id="KW-0732">Signal</keyword>
<feature type="signal peptide" evidence="1">
    <location>
        <begin position="1"/>
        <end position="20"/>
    </location>
</feature>
<dbReference type="AlphaFoldDB" id="A0A9P4TLE4"/>
<dbReference type="OrthoDB" id="3776750at2759"/>
<accession>A0A9P4TLE4</accession>
<feature type="chain" id="PRO_5040175416" evidence="1">
    <location>
        <begin position="21"/>
        <end position="142"/>
    </location>
</feature>
<evidence type="ECO:0000313" key="3">
    <source>
        <dbReference type="Proteomes" id="UP000801428"/>
    </source>
</evidence>
<reference evidence="2" key="1">
    <citation type="submission" date="2019-04" db="EMBL/GenBank/DDBJ databases">
        <title>Sequencing of skin fungus with MAO and IRED activity.</title>
        <authorList>
            <person name="Marsaioli A.J."/>
            <person name="Bonatto J.M.C."/>
            <person name="Reis Junior O."/>
        </authorList>
    </citation>
    <scope>NUCLEOTIDE SEQUENCE</scope>
    <source>
        <strain evidence="2">30M1</strain>
    </source>
</reference>
<name>A0A9P4TLE4_CURKU</name>
<evidence type="ECO:0000313" key="2">
    <source>
        <dbReference type="EMBL" id="KAF3009807.1"/>
    </source>
</evidence>
<protein>
    <submittedName>
        <fullName evidence="2">Uncharacterized protein</fullName>
    </submittedName>
</protein>
<dbReference type="EMBL" id="SWKU01000002">
    <property type="protein sequence ID" value="KAF3009807.1"/>
    <property type="molecule type" value="Genomic_DNA"/>
</dbReference>
<keyword evidence="3" id="KW-1185">Reference proteome</keyword>
<evidence type="ECO:0000256" key="1">
    <source>
        <dbReference type="SAM" id="SignalP"/>
    </source>
</evidence>